<evidence type="ECO:0000256" key="4">
    <source>
        <dbReference type="ARBA" id="ARBA00022840"/>
    </source>
</evidence>
<evidence type="ECO:0000256" key="3">
    <source>
        <dbReference type="ARBA" id="ARBA00022806"/>
    </source>
</evidence>
<keyword evidence="4" id="KW-0067">ATP-binding</keyword>
<dbReference type="SMART" id="SM00490">
    <property type="entry name" value="HELICc"/>
    <property type="match status" value="1"/>
</dbReference>
<dbReference type="Pfam" id="PF00271">
    <property type="entry name" value="Helicase_C"/>
    <property type="match status" value="1"/>
</dbReference>
<dbReference type="Gene3D" id="3.40.50.300">
    <property type="entry name" value="P-loop containing nucleotide triphosphate hydrolases"/>
    <property type="match status" value="2"/>
</dbReference>
<dbReference type="InterPro" id="IPR027417">
    <property type="entry name" value="P-loop_NTPase"/>
</dbReference>
<dbReference type="SMART" id="SM01142">
    <property type="entry name" value="DSHCT"/>
    <property type="match status" value="1"/>
</dbReference>
<dbReference type="InterPro" id="IPR011545">
    <property type="entry name" value="DEAD/DEAH_box_helicase_dom"/>
</dbReference>
<organism evidence="8 9">
    <name type="scientific">Corynebacterium atypicum</name>
    <dbReference type="NCBI Taxonomy" id="191610"/>
    <lineage>
        <taxon>Bacteria</taxon>
        <taxon>Bacillati</taxon>
        <taxon>Actinomycetota</taxon>
        <taxon>Actinomycetes</taxon>
        <taxon>Mycobacteriales</taxon>
        <taxon>Corynebacteriaceae</taxon>
        <taxon>Corynebacterium</taxon>
    </lineage>
</organism>
<dbReference type="InterPro" id="IPR001650">
    <property type="entry name" value="Helicase_C-like"/>
</dbReference>
<dbReference type="PANTHER" id="PTHR12131">
    <property type="entry name" value="ATP-DEPENDENT RNA AND DNA HELICASE"/>
    <property type="match status" value="1"/>
</dbReference>
<dbReference type="InterPro" id="IPR014001">
    <property type="entry name" value="Helicase_ATP-bd"/>
</dbReference>
<feature type="compositionally biased region" description="Polar residues" evidence="5">
    <location>
        <begin position="294"/>
        <end position="304"/>
    </location>
</feature>
<accession>A0ABM5QMW9</accession>
<keyword evidence="1" id="KW-0547">Nucleotide-binding</keyword>
<dbReference type="PROSITE" id="PS51192">
    <property type="entry name" value="HELICASE_ATP_BIND_1"/>
    <property type="match status" value="1"/>
</dbReference>
<dbReference type="GO" id="GO:0004386">
    <property type="term" value="F:helicase activity"/>
    <property type="evidence" value="ECO:0007669"/>
    <property type="project" value="UniProtKB-KW"/>
</dbReference>
<dbReference type="InterPro" id="IPR012961">
    <property type="entry name" value="Ski2/MTR4_C"/>
</dbReference>
<evidence type="ECO:0000313" key="9">
    <source>
        <dbReference type="Proteomes" id="UP000028504"/>
    </source>
</evidence>
<dbReference type="Proteomes" id="UP000028504">
    <property type="component" value="Chromosome"/>
</dbReference>
<proteinExistence type="predicted"/>
<dbReference type="Gene3D" id="1.10.3380.30">
    <property type="match status" value="1"/>
</dbReference>
<dbReference type="Pfam" id="PF08148">
    <property type="entry name" value="DSHCT"/>
    <property type="match status" value="1"/>
</dbReference>
<evidence type="ECO:0000313" key="8">
    <source>
        <dbReference type="EMBL" id="AIG64139.1"/>
    </source>
</evidence>
<dbReference type="RefSeq" id="WP_038605483.1">
    <property type="nucleotide sequence ID" value="NZ_CP008944.1"/>
</dbReference>
<dbReference type="CDD" id="cd18795">
    <property type="entry name" value="SF2_C_Ski2"/>
    <property type="match status" value="1"/>
</dbReference>
<name>A0ABM5QMW9_9CORY</name>
<dbReference type="Pfam" id="PF00270">
    <property type="entry name" value="DEAD"/>
    <property type="match status" value="1"/>
</dbReference>
<feature type="region of interest" description="Disordered" evidence="5">
    <location>
        <begin position="234"/>
        <end position="305"/>
    </location>
</feature>
<feature type="domain" description="Helicase ATP-binding" evidence="6">
    <location>
        <begin position="24"/>
        <end position="182"/>
    </location>
</feature>
<feature type="compositionally biased region" description="Basic and acidic residues" evidence="5">
    <location>
        <begin position="276"/>
        <end position="285"/>
    </location>
</feature>
<evidence type="ECO:0000256" key="5">
    <source>
        <dbReference type="SAM" id="MobiDB-lite"/>
    </source>
</evidence>
<dbReference type="SMART" id="SM00487">
    <property type="entry name" value="DEXDc"/>
    <property type="match status" value="1"/>
</dbReference>
<feature type="domain" description="Helicase C-terminal" evidence="7">
    <location>
        <begin position="312"/>
        <end position="509"/>
    </location>
</feature>
<dbReference type="Pfam" id="PF26090">
    <property type="entry name" value="SH3_HelY"/>
    <property type="match status" value="1"/>
</dbReference>
<protein>
    <submittedName>
        <fullName evidence="8">DEAD/DEAH box helicase</fullName>
    </submittedName>
</protein>
<gene>
    <name evidence="8" type="ORF">CATYP_05305</name>
</gene>
<evidence type="ECO:0000259" key="6">
    <source>
        <dbReference type="PROSITE" id="PS51192"/>
    </source>
</evidence>
<dbReference type="SUPFAM" id="SSF52540">
    <property type="entry name" value="P-loop containing nucleoside triphosphate hydrolases"/>
    <property type="match status" value="1"/>
</dbReference>
<dbReference type="InterPro" id="IPR058621">
    <property type="entry name" value="SH3_HelY"/>
</dbReference>
<keyword evidence="9" id="KW-1185">Reference proteome</keyword>
<reference evidence="8 9" key="1">
    <citation type="submission" date="2014-07" db="EMBL/GenBank/DDBJ databases">
        <title>Complete genome sequence of Corynebacterium atypicum DSM 44849: identifiction of the mycolic acid biosynthesis genes.</title>
        <authorList>
            <person name="Tippelt A."/>
            <person name="Mollmann S."/>
            <person name="Albersmeier A."/>
            <person name="Jaenicke S."/>
            <person name="Ruckert C."/>
            <person name="Tauch A."/>
        </authorList>
    </citation>
    <scope>NUCLEOTIDE SEQUENCE [LARGE SCALE GENOMIC DNA]</scope>
    <source>
        <strain evidence="8 9">R2070</strain>
    </source>
</reference>
<dbReference type="EMBL" id="CP008944">
    <property type="protein sequence ID" value="AIG64139.1"/>
    <property type="molecule type" value="Genomic_DNA"/>
</dbReference>
<evidence type="ECO:0000256" key="1">
    <source>
        <dbReference type="ARBA" id="ARBA00022741"/>
    </source>
</evidence>
<dbReference type="InterPro" id="IPR050699">
    <property type="entry name" value="RNA-DNA_Helicase"/>
</dbReference>
<keyword evidence="2" id="KW-0378">Hydrolase</keyword>
<dbReference type="PANTHER" id="PTHR12131:SF1">
    <property type="entry name" value="ATP-DEPENDENT RNA HELICASE SUPV3L1, MITOCHONDRIAL-RELATED"/>
    <property type="match status" value="1"/>
</dbReference>
<evidence type="ECO:0000256" key="2">
    <source>
        <dbReference type="ARBA" id="ARBA00022801"/>
    </source>
</evidence>
<dbReference type="PROSITE" id="PS51194">
    <property type="entry name" value="HELICASE_CTER"/>
    <property type="match status" value="1"/>
</dbReference>
<sequence length="959" mass="105131">MVSHLDRFSARLGFQLDDFQLAGCQAVARGSGVLVCAPTGSGKTVVGEYAVDLALEKGTRCFYTTPIKALSNQKFGDLVEVYGPARVGLLTGDRAINPDADVVVMTTEVLRNMIYAASPALTRLSHVVMDEIHYLADASRGAVWEEVILNLDESVKIIGLSATVSNAEEFGDWLTTVRGDTEVIVSEHRPVPLHQWMLVDRQILPLFEPGDAGPEGSGGRVSKALSRAIERLEQRSGNGHEGGSTWSWAHSGATDQPGPKSGPRGAGRGGFRARSRGGDRPRDGWGHNAIRSASPGSRRQSGQISRPEVIARLRDHGMLPAITFIFSRAGCDAAQWQCLRSHLVLTDQDEAQEIKRIVDEAVAGIPDEDLEVLQFTKWRAGLMRGFAAHHAGMLPAFRLVVEELFQRGLVRAVFATETLALGINMPARTVVLEKLTKFNGQTHAELTPAEYTQLTGRAGRRGIDSLGHAVVHWSPQVDAAEVAGLASTRTYPLVSTFSPGFNMAVNLLGALGYARAVDLLESSFAQFQANKSVVDDARRLERAKAAADELAADLNAQFARVAGGVLAPAGDADMLMDYLTVRRRLSEAEKEAQRAARFERDKEIRRLLASAQRGDVLALPAKKRPLLAVVVSAANQSEDPRPQVISEAGWVGRLSGEDFANTPIVLGHLRLPRGAAANPKRHAKYVREQFRRNQFGRPKKLKLRARVRPTEEVTRLRAEVHHHPVHAWPKDVREHLARTGERLIRARLEVQRYATRIDQSTDTLARTFERILQLLSELDYVEHTDSGAWRVTEEGTRLARIHNEQDLLVAQCLKRGVWDGLDPAELAGAASLCAFENRRETAGNAQAPTDDLARAVDQTWRIYRELAADEERYRLPITREPDGAFALAIHQWTAGAPLDYVLEAAASGAQLSAGDFVRWSRRVVDVLEQVSVTGYSDEICRKARQAIGAIQRGVVTAGA</sequence>
<keyword evidence="3 8" id="KW-0347">Helicase</keyword>
<evidence type="ECO:0000259" key="7">
    <source>
        <dbReference type="PROSITE" id="PS51194"/>
    </source>
</evidence>